<dbReference type="GO" id="GO:0042981">
    <property type="term" value="P:regulation of apoptotic process"/>
    <property type="evidence" value="ECO:0007669"/>
    <property type="project" value="InterPro"/>
</dbReference>
<gene>
    <name evidence="2" type="primary">CASP8_4</name>
    <name evidence="2" type="ORF">OS493_027094</name>
</gene>
<dbReference type="InterPro" id="IPR001875">
    <property type="entry name" value="DED_dom"/>
</dbReference>
<sequence length="171" mass="19671">MKYLCRDLLTMRELEGVNNATDLFVVLEQRKELGSGNFHLLEDLLTQIGRGDLVRKLKDFERLERKQQNGRIVCVANDRHDRRKDGFLNHRHLQDDCVTDGKQAITMPGSNKEFGHQESLAPRENQVMLRNVSAGIYEKLGFLLNPVSFKCWRHLAGKLGYTYTPSRPTSS</sequence>
<dbReference type="OrthoDB" id="5977644at2759"/>
<evidence type="ECO:0000313" key="2">
    <source>
        <dbReference type="EMBL" id="KAJ7327403.1"/>
    </source>
</evidence>
<dbReference type="AlphaFoldDB" id="A0A9X0CDL0"/>
<dbReference type="InterPro" id="IPR011029">
    <property type="entry name" value="DEATH-like_dom_sf"/>
</dbReference>
<protein>
    <submittedName>
        <fullName evidence="2">Peptidase C14A</fullName>
        <ecNumber evidence="2">3.4.22.6</ecNumber>
    </submittedName>
</protein>
<keyword evidence="3" id="KW-1185">Reference proteome</keyword>
<keyword evidence="2" id="KW-0378">Hydrolase</keyword>
<comment type="caution">
    <text evidence="2">The sequence shown here is derived from an EMBL/GenBank/DDBJ whole genome shotgun (WGS) entry which is preliminary data.</text>
</comment>
<dbReference type="Gene3D" id="1.10.533.10">
    <property type="entry name" value="Death Domain, Fas"/>
    <property type="match status" value="1"/>
</dbReference>
<accession>A0A9X0CDL0</accession>
<dbReference type="GO" id="GO:0016787">
    <property type="term" value="F:hydrolase activity"/>
    <property type="evidence" value="ECO:0007669"/>
    <property type="project" value="UniProtKB-KW"/>
</dbReference>
<feature type="domain" description="DED" evidence="1">
    <location>
        <begin position="1"/>
        <end position="59"/>
    </location>
</feature>
<name>A0A9X0CDL0_9CNID</name>
<organism evidence="2 3">
    <name type="scientific">Desmophyllum pertusum</name>
    <dbReference type="NCBI Taxonomy" id="174260"/>
    <lineage>
        <taxon>Eukaryota</taxon>
        <taxon>Metazoa</taxon>
        <taxon>Cnidaria</taxon>
        <taxon>Anthozoa</taxon>
        <taxon>Hexacorallia</taxon>
        <taxon>Scleractinia</taxon>
        <taxon>Caryophylliina</taxon>
        <taxon>Caryophylliidae</taxon>
        <taxon>Desmophyllum</taxon>
    </lineage>
</organism>
<dbReference type="Pfam" id="PF01335">
    <property type="entry name" value="DED"/>
    <property type="match status" value="1"/>
</dbReference>
<dbReference type="PROSITE" id="PS50168">
    <property type="entry name" value="DED"/>
    <property type="match status" value="1"/>
</dbReference>
<reference evidence="2" key="1">
    <citation type="submission" date="2023-01" db="EMBL/GenBank/DDBJ databases">
        <title>Genome assembly of the deep-sea coral Lophelia pertusa.</title>
        <authorList>
            <person name="Herrera S."/>
            <person name="Cordes E."/>
        </authorList>
    </citation>
    <scope>NUCLEOTIDE SEQUENCE</scope>
    <source>
        <strain evidence="2">USNM1676648</strain>
        <tissue evidence="2">Polyp</tissue>
    </source>
</reference>
<proteinExistence type="predicted"/>
<dbReference type="SUPFAM" id="SSF47986">
    <property type="entry name" value="DEATH domain"/>
    <property type="match status" value="1"/>
</dbReference>
<evidence type="ECO:0000313" key="3">
    <source>
        <dbReference type="Proteomes" id="UP001163046"/>
    </source>
</evidence>
<evidence type="ECO:0000259" key="1">
    <source>
        <dbReference type="PROSITE" id="PS50168"/>
    </source>
</evidence>
<dbReference type="EC" id="3.4.22.6" evidence="2"/>
<dbReference type="EMBL" id="MU827801">
    <property type="protein sequence ID" value="KAJ7327403.1"/>
    <property type="molecule type" value="Genomic_DNA"/>
</dbReference>
<dbReference type="Proteomes" id="UP001163046">
    <property type="component" value="Unassembled WGS sequence"/>
</dbReference>